<keyword evidence="6 7" id="KW-0472">Membrane</keyword>
<dbReference type="KEGG" id="saci:Sinac_6379"/>
<evidence type="ECO:0000256" key="2">
    <source>
        <dbReference type="ARBA" id="ARBA00005745"/>
    </source>
</evidence>
<comment type="subcellular location">
    <subcellularLocation>
        <location evidence="1">Cell membrane</location>
        <topology evidence="1">Multi-pass membrane protein</topology>
    </subcellularLocation>
</comment>
<reference evidence="9 10" key="1">
    <citation type="submission" date="2012-02" db="EMBL/GenBank/DDBJ databases">
        <title>Complete sequence of chromosome of Singulisphaera acidiphila DSM 18658.</title>
        <authorList>
            <consortium name="US DOE Joint Genome Institute (JGI-PGF)"/>
            <person name="Lucas S."/>
            <person name="Copeland A."/>
            <person name="Lapidus A."/>
            <person name="Glavina del Rio T."/>
            <person name="Dalin E."/>
            <person name="Tice H."/>
            <person name="Bruce D."/>
            <person name="Goodwin L."/>
            <person name="Pitluck S."/>
            <person name="Peters L."/>
            <person name="Ovchinnikova G."/>
            <person name="Chertkov O."/>
            <person name="Kyrpides N."/>
            <person name="Mavromatis K."/>
            <person name="Ivanova N."/>
            <person name="Brettin T."/>
            <person name="Detter J.C."/>
            <person name="Han C."/>
            <person name="Larimer F."/>
            <person name="Land M."/>
            <person name="Hauser L."/>
            <person name="Markowitz V."/>
            <person name="Cheng J.-F."/>
            <person name="Hugenholtz P."/>
            <person name="Woyke T."/>
            <person name="Wu D."/>
            <person name="Tindall B."/>
            <person name="Pomrenke H."/>
            <person name="Brambilla E."/>
            <person name="Klenk H.-P."/>
            <person name="Eisen J.A."/>
        </authorList>
    </citation>
    <scope>NUCLEOTIDE SEQUENCE [LARGE SCALE GENOMIC DNA]</scope>
    <source>
        <strain evidence="10">ATCC BAA-1392 / DSM 18658 / VKM B-2454 / MOB10</strain>
    </source>
</reference>
<evidence type="ECO:0000256" key="7">
    <source>
        <dbReference type="SAM" id="Phobius"/>
    </source>
</evidence>
<dbReference type="InterPro" id="IPR018076">
    <property type="entry name" value="T2SS_GspF_dom"/>
</dbReference>
<organism evidence="9 10">
    <name type="scientific">Singulisphaera acidiphila (strain ATCC BAA-1392 / DSM 18658 / VKM B-2454 / MOB10)</name>
    <dbReference type="NCBI Taxonomy" id="886293"/>
    <lineage>
        <taxon>Bacteria</taxon>
        <taxon>Pseudomonadati</taxon>
        <taxon>Planctomycetota</taxon>
        <taxon>Planctomycetia</taxon>
        <taxon>Isosphaerales</taxon>
        <taxon>Isosphaeraceae</taxon>
        <taxon>Singulisphaera</taxon>
    </lineage>
</organism>
<gene>
    <name evidence="9" type="ordered locus">Sinac_6379</name>
</gene>
<dbReference type="OrthoDB" id="208600at2"/>
<dbReference type="PANTHER" id="PTHR30012:SF0">
    <property type="entry name" value="TYPE II SECRETION SYSTEM PROTEIN F-RELATED"/>
    <property type="match status" value="1"/>
</dbReference>
<accession>L0DM53</accession>
<evidence type="ECO:0000313" key="9">
    <source>
        <dbReference type="EMBL" id="AGA30459.1"/>
    </source>
</evidence>
<evidence type="ECO:0000256" key="4">
    <source>
        <dbReference type="ARBA" id="ARBA00022692"/>
    </source>
</evidence>
<feature type="domain" description="Type II secretion system protein GspF" evidence="8">
    <location>
        <begin position="280"/>
        <end position="401"/>
    </location>
</feature>
<feature type="transmembrane region" description="Helical" evidence="7">
    <location>
        <begin position="236"/>
        <end position="259"/>
    </location>
</feature>
<dbReference type="AlphaFoldDB" id="L0DM53"/>
<feature type="transmembrane region" description="Helical" evidence="7">
    <location>
        <begin position="183"/>
        <end position="203"/>
    </location>
</feature>
<dbReference type="Pfam" id="PF00482">
    <property type="entry name" value="T2SSF"/>
    <property type="match status" value="2"/>
</dbReference>
<dbReference type="RefSeq" id="WP_015249542.1">
    <property type="nucleotide sequence ID" value="NC_019892.1"/>
</dbReference>
<feature type="domain" description="Type II secretion system protein GspF" evidence="8">
    <location>
        <begin position="89"/>
        <end position="204"/>
    </location>
</feature>
<feature type="transmembrane region" description="Helical" evidence="7">
    <location>
        <begin position="374"/>
        <end position="400"/>
    </location>
</feature>
<dbReference type="STRING" id="886293.Sinac_6379"/>
<dbReference type="InterPro" id="IPR042094">
    <property type="entry name" value="T2SS_GspF_sf"/>
</dbReference>
<keyword evidence="5 7" id="KW-1133">Transmembrane helix</keyword>
<proteinExistence type="inferred from homology"/>
<keyword evidence="10" id="KW-1185">Reference proteome</keyword>
<evidence type="ECO:0000256" key="5">
    <source>
        <dbReference type="ARBA" id="ARBA00022989"/>
    </source>
</evidence>
<keyword evidence="3" id="KW-1003">Cell membrane</keyword>
<evidence type="ECO:0000256" key="3">
    <source>
        <dbReference type="ARBA" id="ARBA00022475"/>
    </source>
</evidence>
<dbReference type="EMBL" id="CP003364">
    <property type="protein sequence ID" value="AGA30459.1"/>
    <property type="molecule type" value="Genomic_DNA"/>
</dbReference>
<feature type="transmembrane region" description="Helical" evidence="7">
    <location>
        <begin position="53"/>
        <end position="71"/>
    </location>
</feature>
<evidence type="ECO:0000256" key="1">
    <source>
        <dbReference type="ARBA" id="ARBA00004651"/>
    </source>
</evidence>
<evidence type="ECO:0000313" key="10">
    <source>
        <dbReference type="Proteomes" id="UP000010798"/>
    </source>
</evidence>
<name>L0DM53_SINAD</name>
<sequence length="410" mass="45803">MSAKTLIDETPPKEELPIFGRAWRWRMGMRQLLYLVFYSALVCWLLTLLSPLFVVSLIGIVVVVTMVAIIVSRRRSTQQDALAAIIAVAAEREMPLAPALDAVSNQFMGGYRRKVQTLAHYLKEGASLPVALDRVPGTLPDDAEILARIGIVVGNLAGALRESGATRFGVKPVWNAIAQRIGYFLYVLYVIQIVSGFLFYFVIPKLESILKQFEMTPPPPTLLVIQIGQVIQHYGVLYAFLLILESVVLLSLMASFTGWKRLRVPIIDRFLVGKHSALILRSLAWSVEGGYPITRGLELLMGWYPSKWIRKRLGRVIQDVKHGTNWVDSLAHHRLLRKVDASVLESAGRVGNLPWALRETALSAERRLAYRLQIVLQLLTPIVLLALGLVVALLAVAYFAPLIKIIERLS</sequence>
<comment type="similarity">
    <text evidence="2">Belongs to the GSP F family.</text>
</comment>
<dbReference type="HOGENOM" id="CLU_672492_0_0_0"/>
<dbReference type="InterPro" id="IPR003004">
    <property type="entry name" value="GspF/PilC"/>
</dbReference>
<dbReference type="Proteomes" id="UP000010798">
    <property type="component" value="Chromosome"/>
</dbReference>
<evidence type="ECO:0000256" key="6">
    <source>
        <dbReference type="ARBA" id="ARBA00023136"/>
    </source>
</evidence>
<keyword evidence="4 7" id="KW-0812">Transmembrane</keyword>
<feature type="transmembrane region" description="Helical" evidence="7">
    <location>
        <begin position="31"/>
        <end position="47"/>
    </location>
</feature>
<dbReference type="GO" id="GO:0005886">
    <property type="term" value="C:plasma membrane"/>
    <property type="evidence" value="ECO:0007669"/>
    <property type="project" value="UniProtKB-SubCell"/>
</dbReference>
<evidence type="ECO:0000259" key="8">
    <source>
        <dbReference type="Pfam" id="PF00482"/>
    </source>
</evidence>
<protein>
    <submittedName>
        <fullName evidence="9">Type II secretory pathway, component PulF</fullName>
    </submittedName>
</protein>
<dbReference type="PANTHER" id="PTHR30012">
    <property type="entry name" value="GENERAL SECRETION PATHWAY PROTEIN"/>
    <property type="match status" value="1"/>
</dbReference>
<dbReference type="eggNOG" id="COG1459">
    <property type="taxonomic scope" value="Bacteria"/>
</dbReference>
<dbReference type="Gene3D" id="1.20.81.30">
    <property type="entry name" value="Type II secretion system (T2SS), domain F"/>
    <property type="match status" value="2"/>
</dbReference>